<dbReference type="OrthoDB" id="68365at2759"/>
<proteinExistence type="predicted"/>
<protein>
    <submittedName>
        <fullName evidence="2">Uncharacterized protein</fullName>
    </submittedName>
</protein>
<name>A0A225X189_9STRA</name>
<dbReference type="Proteomes" id="UP000198211">
    <property type="component" value="Unassembled WGS sequence"/>
</dbReference>
<evidence type="ECO:0000256" key="1">
    <source>
        <dbReference type="SAM" id="MobiDB-lite"/>
    </source>
</evidence>
<gene>
    <name evidence="2" type="ORF">PHMEG_0001440</name>
</gene>
<evidence type="ECO:0000313" key="3">
    <source>
        <dbReference type="Proteomes" id="UP000198211"/>
    </source>
</evidence>
<accession>A0A225X189</accession>
<reference evidence="3" key="1">
    <citation type="submission" date="2017-03" db="EMBL/GenBank/DDBJ databases">
        <title>Phytopthora megakarya and P. palmivora, two closely related causual agents of cacao black pod achieved similar genome size and gene model numbers by different mechanisms.</title>
        <authorList>
            <person name="Ali S."/>
            <person name="Shao J."/>
            <person name="Larry D.J."/>
            <person name="Kronmiller B."/>
            <person name="Shen D."/>
            <person name="Strem M.D."/>
            <person name="Melnick R.L."/>
            <person name="Guiltinan M.J."/>
            <person name="Tyler B.M."/>
            <person name="Meinhardt L.W."/>
            <person name="Bailey B.A."/>
        </authorList>
    </citation>
    <scope>NUCLEOTIDE SEQUENCE [LARGE SCALE GENOMIC DNA]</scope>
    <source>
        <strain evidence="3">zdho120</strain>
    </source>
</reference>
<feature type="compositionally biased region" description="Basic residues" evidence="1">
    <location>
        <begin position="143"/>
        <end position="154"/>
    </location>
</feature>
<dbReference type="EMBL" id="NBNE01000051">
    <property type="protein sequence ID" value="OWZ23666.1"/>
    <property type="molecule type" value="Genomic_DNA"/>
</dbReference>
<comment type="caution">
    <text evidence="2">The sequence shown here is derived from an EMBL/GenBank/DDBJ whole genome shotgun (WGS) entry which is preliminary data.</text>
</comment>
<feature type="region of interest" description="Disordered" evidence="1">
    <location>
        <begin position="136"/>
        <end position="169"/>
    </location>
</feature>
<dbReference type="AlphaFoldDB" id="A0A225X189"/>
<feature type="compositionally biased region" description="Polar residues" evidence="1">
    <location>
        <begin position="158"/>
        <end position="169"/>
    </location>
</feature>
<sequence>MLFDRNSNLVGVGDKCFRISASSRDPEITTTHSLSCKWEVTYARHGAVDLAITPGNAIFWPASFTHEALALEYTRRSLSLNQLVASESTANPIPLEAQSLNSIWMALTPRKGICMKLLATQIGHLKKLQEVHILQTKPDKSKASKANRKLRKPHFPGQQLNKIAVDTTQ</sequence>
<evidence type="ECO:0000313" key="2">
    <source>
        <dbReference type="EMBL" id="OWZ23666.1"/>
    </source>
</evidence>
<organism evidence="2 3">
    <name type="scientific">Phytophthora megakarya</name>
    <dbReference type="NCBI Taxonomy" id="4795"/>
    <lineage>
        <taxon>Eukaryota</taxon>
        <taxon>Sar</taxon>
        <taxon>Stramenopiles</taxon>
        <taxon>Oomycota</taxon>
        <taxon>Peronosporomycetes</taxon>
        <taxon>Peronosporales</taxon>
        <taxon>Peronosporaceae</taxon>
        <taxon>Phytophthora</taxon>
    </lineage>
</organism>
<keyword evidence="3" id="KW-1185">Reference proteome</keyword>